<dbReference type="EMBL" id="FWYE01000005">
    <property type="protein sequence ID" value="SMD31579.1"/>
    <property type="molecule type" value="Genomic_DNA"/>
</dbReference>
<gene>
    <name evidence="2" type="ORF">SAMN02745355_1532</name>
</gene>
<evidence type="ECO:0000256" key="1">
    <source>
        <dbReference type="SAM" id="Phobius"/>
    </source>
</evidence>
<keyword evidence="3" id="KW-1185">Reference proteome</keyword>
<evidence type="ECO:0000313" key="2">
    <source>
        <dbReference type="EMBL" id="SMD31579.1"/>
    </source>
</evidence>
<organism evidence="2 3">
    <name type="scientific">Picrophilus torridus (strain ATCC 700027 / DSM 9790 / JCM 10055 / NBRC 100828 / KAW 2/3)</name>
    <dbReference type="NCBI Taxonomy" id="1122961"/>
    <lineage>
        <taxon>Archaea</taxon>
        <taxon>Methanobacteriati</taxon>
        <taxon>Thermoplasmatota</taxon>
        <taxon>Thermoplasmata</taxon>
        <taxon>Thermoplasmatales</taxon>
        <taxon>Picrophilaceae</taxon>
        <taxon>Picrophilus</taxon>
    </lineage>
</organism>
<name>A0A8G2FXY0_PICTO</name>
<accession>A0A8G2FXY0</accession>
<dbReference type="Proteomes" id="UP000192315">
    <property type="component" value="Unassembled WGS sequence"/>
</dbReference>
<sequence>MKNPFIIFGVLFLLAAIFSYIFGQVIIAIIALIISGYFIYQSLRTSPARADKKIGDITYNGIMDIARTKYNNGTFHVDLENFSKTVSNIKDIIVSSGKMPEFGLDSIFLVYFTQASAENAYKEITKRGVKAQVMQEKNNWYVRIEFE</sequence>
<proteinExistence type="predicted"/>
<dbReference type="AlphaFoldDB" id="A0A8G2FXY0"/>
<protein>
    <submittedName>
        <fullName evidence="2">Uncharacterized protein</fullName>
    </submittedName>
</protein>
<keyword evidence="1" id="KW-0472">Membrane</keyword>
<keyword evidence="1" id="KW-0812">Transmembrane</keyword>
<keyword evidence="1" id="KW-1133">Transmembrane helix</keyword>
<comment type="caution">
    <text evidence="2">The sequence shown here is derived from an EMBL/GenBank/DDBJ whole genome shotgun (WGS) entry which is preliminary data.</text>
</comment>
<evidence type="ECO:0000313" key="3">
    <source>
        <dbReference type="Proteomes" id="UP000192315"/>
    </source>
</evidence>
<dbReference type="RefSeq" id="WP_084273243.1">
    <property type="nucleotide sequence ID" value="NZ_FWYE01000005.1"/>
</dbReference>
<feature type="transmembrane region" description="Helical" evidence="1">
    <location>
        <begin position="6"/>
        <end position="39"/>
    </location>
</feature>
<reference evidence="2 3" key="1">
    <citation type="submission" date="2017-04" db="EMBL/GenBank/DDBJ databases">
        <authorList>
            <person name="Varghese N."/>
            <person name="Submissions S."/>
        </authorList>
    </citation>
    <scope>NUCLEOTIDE SEQUENCE [LARGE SCALE GENOMIC DNA]</scope>
    <source>
        <strain evidence="2 3">DSM 9789</strain>
    </source>
</reference>